<evidence type="ECO:0000313" key="2">
    <source>
        <dbReference type="EMBL" id="JAE05071.1"/>
    </source>
</evidence>
<accession>A0A0A9F4K6</accession>
<protein>
    <submittedName>
        <fullName evidence="2">Uncharacterized protein</fullName>
    </submittedName>
</protein>
<evidence type="ECO:0000256" key="1">
    <source>
        <dbReference type="SAM" id="MobiDB-lite"/>
    </source>
</evidence>
<proteinExistence type="predicted"/>
<feature type="region of interest" description="Disordered" evidence="1">
    <location>
        <begin position="41"/>
        <end position="66"/>
    </location>
</feature>
<name>A0A0A9F4K6_ARUDO</name>
<dbReference type="EMBL" id="GBRH01192825">
    <property type="protein sequence ID" value="JAE05071.1"/>
    <property type="molecule type" value="Transcribed_RNA"/>
</dbReference>
<sequence length="128" mass="14274">MALHLLCCLAAKHQRYLGTRSCTYARLSNPKILKNCEIQDRTTKRRNKHQARHLDRVASGRPKGVYPSTRARLRSWMAGEGGRRYRIGCLEVGPDRRMELVPSPQIGLGRARGFAGGAEGMEGLEGVD</sequence>
<reference evidence="2" key="2">
    <citation type="journal article" date="2015" name="Data Brief">
        <title>Shoot transcriptome of the giant reed, Arundo donax.</title>
        <authorList>
            <person name="Barrero R.A."/>
            <person name="Guerrero F.D."/>
            <person name="Moolhuijzen P."/>
            <person name="Goolsby J.A."/>
            <person name="Tidwell J."/>
            <person name="Bellgard S.E."/>
            <person name="Bellgard M.I."/>
        </authorList>
    </citation>
    <scope>NUCLEOTIDE SEQUENCE</scope>
    <source>
        <tissue evidence="2">Shoot tissue taken approximately 20 cm above the soil surface</tissue>
    </source>
</reference>
<dbReference type="AlphaFoldDB" id="A0A0A9F4K6"/>
<organism evidence="2">
    <name type="scientific">Arundo donax</name>
    <name type="common">Giant reed</name>
    <name type="synonym">Donax arundinaceus</name>
    <dbReference type="NCBI Taxonomy" id="35708"/>
    <lineage>
        <taxon>Eukaryota</taxon>
        <taxon>Viridiplantae</taxon>
        <taxon>Streptophyta</taxon>
        <taxon>Embryophyta</taxon>
        <taxon>Tracheophyta</taxon>
        <taxon>Spermatophyta</taxon>
        <taxon>Magnoliopsida</taxon>
        <taxon>Liliopsida</taxon>
        <taxon>Poales</taxon>
        <taxon>Poaceae</taxon>
        <taxon>PACMAD clade</taxon>
        <taxon>Arundinoideae</taxon>
        <taxon>Arundineae</taxon>
        <taxon>Arundo</taxon>
    </lineage>
</organism>
<reference evidence="2" key="1">
    <citation type="submission" date="2014-09" db="EMBL/GenBank/DDBJ databases">
        <authorList>
            <person name="Magalhaes I.L.F."/>
            <person name="Oliveira U."/>
            <person name="Santos F.R."/>
            <person name="Vidigal T.H.D.A."/>
            <person name="Brescovit A.D."/>
            <person name="Santos A.J."/>
        </authorList>
    </citation>
    <scope>NUCLEOTIDE SEQUENCE</scope>
    <source>
        <tissue evidence="2">Shoot tissue taken approximately 20 cm above the soil surface</tissue>
    </source>
</reference>